<dbReference type="PANTHER" id="PTHR46203:SF1">
    <property type="entry name" value="MITOCHONDRIAL TRANSLATION RELEASE FACTOR IN RESCUE"/>
    <property type="match status" value="1"/>
</dbReference>
<dbReference type="InterPro" id="IPR045853">
    <property type="entry name" value="Pep_chain_release_fac_I_sf"/>
</dbReference>
<dbReference type="InterPro" id="IPR000352">
    <property type="entry name" value="Pep_chain_release_fac_I"/>
</dbReference>
<protein>
    <submittedName>
        <fullName evidence="5">Peptide chain release factor-like protein</fullName>
    </submittedName>
</protein>
<evidence type="ECO:0000313" key="5">
    <source>
        <dbReference type="EMBL" id="HGD12496.1"/>
    </source>
</evidence>
<gene>
    <name evidence="5" type="ORF">ENX16_00190</name>
</gene>
<dbReference type="Pfam" id="PF00472">
    <property type="entry name" value="RF-1"/>
    <property type="match status" value="1"/>
</dbReference>
<dbReference type="Gene3D" id="3.30.160.20">
    <property type="match status" value="1"/>
</dbReference>
<organism evidence="5">
    <name type="scientific">candidate division WOR-3 bacterium</name>
    <dbReference type="NCBI Taxonomy" id="2052148"/>
    <lineage>
        <taxon>Bacteria</taxon>
        <taxon>Bacteria division WOR-3</taxon>
    </lineage>
</organism>
<dbReference type="PANTHER" id="PTHR46203">
    <property type="entry name" value="PROBABLE PEPTIDE CHAIN RELEASE FACTOR C12ORF65"/>
    <property type="match status" value="1"/>
</dbReference>
<proteinExistence type="inferred from homology"/>
<evidence type="ECO:0000256" key="2">
    <source>
        <dbReference type="ARBA" id="ARBA00022946"/>
    </source>
</evidence>
<keyword evidence="3" id="KW-0175">Coiled coil</keyword>
<reference evidence="5" key="1">
    <citation type="journal article" date="2020" name="mSystems">
        <title>Genome- and Community-Level Interaction Insights into Carbon Utilization and Element Cycling Functions of Hydrothermarchaeota in Hydrothermal Sediment.</title>
        <authorList>
            <person name="Zhou Z."/>
            <person name="Liu Y."/>
            <person name="Xu W."/>
            <person name="Pan J."/>
            <person name="Luo Z.H."/>
            <person name="Li M."/>
        </authorList>
    </citation>
    <scope>NUCLEOTIDE SEQUENCE [LARGE SCALE GENOMIC DNA]</scope>
    <source>
        <strain evidence="5">SpSt-914</strain>
    </source>
</reference>
<evidence type="ECO:0000256" key="1">
    <source>
        <dbReference type="ARBA" id="ARBA00010835"/>
    </source>
</evidence>
<name>A0A7V3UZC9_UNCW3</name>
<evidence type="ECO:0000256" key="3">
    <source>
        <dbReference type="SAM" id="Coils"/>
    </source>
</evidence>
<dbReference type="SUPFAM" id="SSF75620">
    <property type="entry name" value="Release factor"/>
    <property type="match status" value="1"/>
</dbReference>
<dbReference type="GO" id="GO:0003747">
    <property type="term" value="F:translation release factor activity"/>
    <property type="evidence" value="ECO:0007669"/>
    <property type="project" value="InterPro"/>
</dbReference>
<keyword evidence="2" id="KW-0809">Transit peptide</keyword>
<accession>A0A7V3UZC9</accession>
<dbReference type="PROSITE" id="PS00745">
    <property type="entry name" value="RF_PROK_I"/>
    <property type="match status" value="1"/>
</dbReference>
<dbReference type="AlphaFoldDB" id="A0A7V3UZC9"/>
<comment type="similarity">
    <text evidence="1">Belongs to the prokaryotic/mitochondrial release factor family.</text>
</comment>
<dbReference type="InterPro" id="IPR052405">
    <property type="entry name" value="Mito_Transl_Release_Factor"/>
</dbReference>
<feature type="coiled-coil region" evidence="3">
    <location>
        <begin position="102"/>
        <end position="129"/>
    </location>
</feature>
<dbReference type="EMBL" id="DTMZ01000002">
    <property type="protein sequence ID" value="HGD12496.1"/>
    <property type="molecule type" value="Genomic_DNA"/>
</dbReference>
<sequence length="135" mass="15828">MKFGVSEKKEKDLFDLMARLGIKEKDLLEKFTRSSGPGGQNVNKVETGVYLKHIPTGIEVKVTRERSQALNRFLARRLLAEKIQAQLLKVKTEKERTIDKIRRQKRRRARRAKEKLLQLKHLIAEKKEQRKLPAE</sequence>
<evidence type="ECO:0000259" key="4">
    <source>
        <dbReference type="PROSITE" id="PS00745"/>
    </source>
</evidence>
<comment type="caution">
    <text evidence="5">The sequence shown here is derived from an EMBL/GenBank/DDBJ whole genome shotgun (WGS) entry which is preliminary data.</text>
</comment>
<feature type="domain" description="Prokaryotic-type class I peptide chain release factors" evidence="4">
    <location>
        <begin position="33"/>
        <end position="49"/>
    </location>
</feature>